<evidence type="ECO:0000256" key="12">
    <source>
        <dbReference type="ARBA" id="ARBA00032571"/>
    </source>
</evidence>
<dbReference type="SMART" id="SM00404">
    <property type="entry name" value="PTPc_motif"/>
    <property type="match status" value="1"/>
</dbReference>
<comment type="similarity">
    <text evidence="3">Belongs to the protein-tyrosine phosphatase family. Non-receptor class myotubularin subfamily.</text>
</comment>
<dbReference type="GO" id="GO:0046856">
    <property type="term" value="P:phosphatidylinositol dephosphorylation"/>
    <property type="evidence" value="ECO:0007669"/>
    <property type="project" value="TreeGrafter"/>
</dbReference>
<dbReference type="PROSITE" id="PS00518">
    <property type="entry name" value="ZF_RING_1"/>
    <property type="match status" value="1"/>
</dbReference>
<keyword evidence="20" id="KW-1185">Reference proteome</keyword>
<reference evidence="19 20" key="1">
    <citation type="submission" date="2020-11" db="EMBL/GenBank/DDBJ databases">
        <authorList>
            <person name="Wallbank WR R."/>
            <person name="Pardo Diaz C."/>
            <person name="Kozak K."/>
            <person name="Martin S."/>
            <person name="Jiggins C."/>
            <person name="Moest M."/>
            <person name="Warren A I."/>
            <person name="Generalovic N T."/>
            <person name="Byers J.R.P. K."/>
            <person name="Montejo-Kovacevich G."/>
            <person name="Yen C E."/>
        </authorList>
    </citation>
    <scope>NUCLEOTIDE SEQUENCE [LARGE SCALE GENOMIC DNA]</scope>
</reference>
<dbReference type="EC" id="3.1.3.95" evidence="4"/>
<dbReference type="SUPFAM" id="SSF57903">
    <property type="entry name" value="FYVE/PHD zinc finger"/>
    <property type="match status" value="1"/>
</dbReference>
<evidence type="ECO:0000259" key="16">
    <source>
        <dbReference type="PROSITE" id="PS50056"/>
    </source>
</evidence>
<dbReference type="InterPro" id="IPR013083">
    <property type="entry name" value="Znf_RING/FYVE/PHD"/>
</dbReference>
<dbReference type="InterPro" id="IPR029021">
    <property type="entry name" value="Prot-tyrosine_phosphatase-like"/>
</dbReference>
<dbReference type="FunCoup" id="A0A7R8UD79">
    <property type="interactions" value="223"/>
</dbReference>
<dbReference type="InterPro" id="IPR011993">
    <property type="entry name" value="PH-like_dom_sf"/>
</dbReference>
<dbReference type="InterPro" id="IPR003595">
    <property type="entry name" value="Tyr_Pase_cat"/>
</dbReference>
<dbReference type="InterPro" id="IPR011011">
    <property type="entry name" value="Znf_FYVE_PHD"/>
</dbReference>
<evidence type="ECO:0000256" key="11">
    <source>
        <dbReference type="ARBA" id="ARBA00023136"/>
    </source>
</evidence>
<evidence type="ECO:0000256" key="5">
    <source>
        <dbReference type="ARBA" id="ARBA00022490"/>
    </source>
</evidence>
<dbReference type="SUPFAM" id="SSF52799">
    <property type="entry name" value="(Phosphotyrosine protein) phosphatases II"/>
    <property type="match status" value="1"/>
</dbReference>
<comment type="subcellular location">
    <subcellularLocation>
        <location evidence="2">Cytoplasm</location>
    </subcellularLocation>
    <subcellularLocation>
        <location evidence="1">Endomembrane system</location>
        <topology evidence="1">Peripheral membrane protein</topology>
    </subcellularLocation>
</comment>
<keyword evidence="7 15" id="KW-0863">Zinc-finger</keyword>
<dbReference type="GO" id="GO:0005737">
    <property type="term" value="C:cytoplasm"/>
    <property type="evidence" value="ECO:0007669"/>
    <property type="project" value="UniProtKB-SubCell"/>
</dbReference>
<dbReference type="InterPro" id="IPR010569">
    <property type="entry name" value="Myotubularin-like_Pase_dom"/>
</dbReference>
<dbReference type="InterPro" id="IPR016130">
    <property type="entry name" value="Tyr_Pase_AS"/>
</dbReference>
<dbReference type="Pfam" id="PF06602">
    <property type="entry name" value="Myotub-related"/>
    <property type="match status" value="1"/>
</dbReference>
<dbReference type="PROSITE" id="PS50178">
    <property type="entry name" value="ZF_FYVE"/>
    <property type="match status" value="1"/>
</dbReference>
<name>A0A7R8UD79_HERIL</name>
<dbReference type="PROSITE" id="PS51339">
    <property type="entry name" value="PPASE_MYOTUBULARIN"/>
    <property type="match status" value="1"/>
</dbReference>
<proteinExistence type="inferred from homology"/>
<dbReference type="InterPro" id="IPR000306">
    <property type="entry name" value="Znf_FYVE"/>
</dbReference>
<evidence type="ECO:0000259" key="18">
    <source>
        <dbReference type="PROSITE" id="PS51339"/>
    </source>
</evidence>
<dbReference type="Pfam" id="PF21098">
    <property type="entry name" value="PH-GRAM_MTMR6-like"/>
    <property type="match status" value="1"/>
</dbReference>
<evidence type="ECO:0000256" key="4">
    <source>
        <dbReference type="ARBA" id="ARBA00012903"/>
    </source>
</evidence>
<dbReference type="InterPro" id="IPR017455">
    <property type="entry name" value="Znf_FYVE-rel"/>
</dbReference>
<dbReference type="CDD" id="cd13210">
    <property type="entry name" value="PH-GRAM_MTMR6-like"/>
    <property type="match status" value="1"/>
</dbReference>
<sequence>MDIIKLAKVENVRMIDRYSSKNAIIGTLYLTATHLIFVEPDTNKETWILHMHIGSVEKLPLSTTGSPLLIRCKTFLSVTFIISKDSECHDIYTSLIKLHQPMHISKLYCFSYSPGQVNVMKNTGWNYFALENEYKRMSVPNDKWTLCTLNQSYQLCDTYPAQLFVPSDVGESTLVGSSKFRSKGRLPVLTYLNHNMAAICRCSQPLSGFSARCPEDEQMLECIRKANPNAKFMYVVDTRPRINAMANRATGKGYENEAFYENIKFQFLGIENIHVMRSSLQKLIEACEQKSLTMSGLLNTLESTGWLKHIRSILETSRFIANAVNNGISVVVHCSDGWDRTAQVCSMAAIMLDPFYRTIEGFQVLIEKDWLAFGYKFSDRCGHLQMDSKEVSPIFIQFLDSTWQLMNQRNNFFEFNERFLLSILDHVYSCQFGTFIGNCEKDRLELKLSERTYSFWYYLANNLNEYVNPLYNPDEVGIIIPDLAAQNIKYWRGMYSRFESGVHPREPIADYLLVSRDHSVSLKDHKTFLLKKIATLQSQISKWSSSGLLHCENSTMSRGCPDGFGLDKNLGKLDQRNYSSALKYVEFKLPETCKFVDELAGLSSMSIDWKHLRNSSSCSCSAPFDQFSKKIHCWKCGHIFCSRCVEKAIPLLGENSANRVPMCKPCSRSIQKVSP</sequence>
<gene>
    <name evidence="19" type="ORF">HERILL_LOCUS1889</name>
</gene>
<evidence type="ECO:0000256" key="1">
    <source>
        <dbReference type="ARBA" id="ARBA00004184"/>
    </source>
</evidence>
<evidence type="ECO:0000256" key="14">
    <source>
        <dbReference type="PIRSR" id="PIRSR630564-2"/>
    </source>
</evidence>
<evidence type="ECO:0000256" key="9">
    <source>
        <dbReference type="ARBA" id="ARBA00022833"/>
    </source>
</evidence>
<keyword evidence="8" id="KW-0378">Hydrolase</keyword>
<dbReference type="PANTHER" id="PTHR10807">
    <property type="entry name" value="MYOTUBULARIN-RELATED"/>
    <property type="match status" value="1"/>
</dbReference>
<dbReference type="Proteomes" id="UP000594454">
    <property type="component" value="Chromosome 1"/>
</dbReference>
<dbReference type="Gene3D" id="3.90.190.10">
    <property type="entry name" value="Protein tyrosine phosphatase superfamily"/>
    <property type="match status" value="1"/>
</dbReference>
<dbReference type="CDD" id="cd14532">
    <property type="entry name" value="PTP-MTMR6-like"/>
    <property type="match status" value="1"/>
</dbReference>
<dbReference type="SUPFAM" id="SSF50729">
    <property type="entry name" value="PH domain-like"/>
    <property type="match status" value="1"/>
</dbReference>
<dbReference type="GO" id="GO:0008270">
    <property type="term" value="F:zinc ion binding"/>
    <property type="evidence" value="ECO:0007669"/>
    <property type="project" value="UniProtKB-KW"/>
</dbReference>
<evidence type="ECO:0000256" key="13">
    <source>
        <dbReference type="PIRSR" id="PIRSR630564-1"/>
    </source>
</evidence>
<dbReference type="EMBL" id="LR899009">
    <property type="protein sequence ID" value="CAD7078632.1"/>
    <property type="molecule type" value="Genomic_DNA"/>
</dbReference>
<accession>A0A7R8UD79</accession>
<dbReference type="OMA" id="QWQHTDV"/>
<organism evidence="19 20">
    <name type="scientific">Hermetia illucens</name>
    <name type="common">Black soldier fly</name>
    <dbReference type="NCBI Taxonomy" id="343691"/>
    <lineage>
        <taxon>Eukaryota</taxon>
        <taxon>Metazoa</taxon>
        <taxon>Ecdysozoa</taxon>
        <taxon>Arthropoda</taxon>
        <taxon>Hexapoda</taxon>
        <taxon>Insecta</taxon>
        <taxon>Pterygota</taxon>
        <taxon>Neoptera</taxon>
        <taxon>Endopterygota</taxon>
        <taxon>Diptera</taxon>
        <taxon>Brachycera</taxon>
        <taxon>Stratiomyomorpha</taxon>
        <taxon>Stratiomyidae</taxon>
        <taxon>Hermetiinae</taxon>
        <taxon>Hermetia</taxon>
    </lineage>
</organism>
<evidence type="ECO:0000256" key="7">
    <source>
        <dbReference type="ARBA" id="ARBA00022771"/>
    </source>
</evidence>
<feature type="domain" description="Tyrosine specific protein phosphatases" evidence="16">
    <location>
        <begin position="311"/>
        <end position="365"/>
    </location>
</feature>
<dbReference type="CDD" id="cd15738">
    <property type="entry name" value="FYVE_MTMR_unchar"/>
    <property type="match status" value="1"/>
</dbReference>
<evidence type="ECO:0000256" key="10">
    <source>
        <dbReference type="ARBA" id="ARBA00023098"/>
    </source>
</evidence>
<feature type="domain" description="FYVE-type" evidence="17">
    <location>
        <begin position="620"/>
        <end position="671"/>
    </location>
</feature>
<dbReference type="FunFam" id="2.30.29.30:FF:000135">
    <property type="entry name" value="Myotubularin related protein 6"/>
    <property type="match status" value="1"/>
</dbReference>
<evidence type="ECO:0000256" key="8">
    <source>
        <dbReference type="ARBA" id="ARBA00022801"/>
    </source>
</evidence>
<keyword evidence="6" id="KW-0479">Metal-binding</keyword>
<dbReference type="SMART" id="SM00064">
    <property type="entry name" value="FYVE"/>
    <property type="match status" value="1"/>
</dbReference>
<feature type="binding site" evidence="14">
    <location>
        <begin position="334"/>
        <end position="340"/>
    </location>
    <ligand>
        <name>substrate</name>
    </ligand>
</feature>
<dbReference type="InParanoid" id="A0A7R8UD79"/>
<dbReference type="GO" id="GO:0004438">
    <property type="term" value="F:phosphatidylinositol-3-phosphate phosphatase activity"/>
    <property type="evidence" value="ECO:0007669"/>
    <property type="project" value="TreeGrafter"/>
</dbReference>
<dbReference type="PROSITE" id="PS00383">
    <property type="entry name" value="TYR_PHOSPHATASE_1"/>
    <property type="match status" value="1"/>
</dbReference>
<evidence type="ECO:0000256" key="15">
    <source>
        <dbReference type="PROSITE-ProRule" id="PRU00091"/>
    </source>
</evidence>
<evidence type="ECO:0000256" key="6">
    <source>
        <dbReference type="ARBA" id="ARBA00022723"/>
    </source>
</evidence>
<evidence type="ECO:0000256" key="3">
    <source>
        <dbReference type="ARBA" id="ARBA00007471"/>
    </source>
</evidence>
<feature type="active site" description="Phosphocysteine intermediate" evidence="13">
    <location>
        <position position="334"/>
    </location>
</feature>
<dbReference type="PROSITE" id="PS50056">
    <property type="entry name" value="TYR_PHOSPHATASE_2"/>
    <property type="match status" value="1"/>
</dbReference>
<evidence type="ECO:0000313" key="19">
    <source>
        <dbReference type="EMBL" id="CAD7078632.1"/>
    </source>
</evidence>
<keyword evidence="9" id="KW-0862">Zinc</keyword>
<evidence type="ECO:0000259" key="17">
    <source>
        <dbReference type="PROSITE" id="PS50178"/>
    </source>
</evidence>
<dbReference type="Gene3D" id="2.30.29.30">
    <property type="entry name" value="Pleckstrin-homology domain (PH domain)/Phosphotyrosine-binding domain (PTB)"/>
    <property type="match status" value="1"/>
</dbReference>
<evidence type="ECO:0000256" key="2">
    <source>
        <dbReference type="ARBA" id="ARBA00004496"/>
    </source>
</evidence>
<dbReference type="Gene3D" id="3.30.40.10">
    <property type="entry name" value="Zinc/RING finger domain, C3HC4 (zinc finger)"/>
    <property type="match status" value="1"/>
</dbReference>
<evidence type="ECO:0000313" key="20">
    <source>
        <dbReference type="Proteomes" id="UP000594454"/>
    </source>
</evidence>
<dbReference type="InterPro" id="IPR017907">
    <property type="entry name" value="Znf_RING_CS"/>
</dbReference>
<dbReference type="Pfam" id="PF01363">
    <property type="entry name" value="FYVE"/>
    <property type="match status" value="1"/>
</dbReference>
<feature type="domain" description="Myotubularin phosphatase" evidence="18">
    <location>
        <begin position="124"/>
        <end position="495"/>
    </location>
</feature>
<dbReference type="InterPro" id="IPR030564">
    <property type="entry name" value="Myotubularin"/>
</dbReference>
<feature type="binding site" evidence="14">
    <location>
        <begin position="272"/>
        <end position="273"/>
    </location>
    <ligand>
        <name>substrate</name>
    </ligand>
</feature>
<keyword evidence="11" id="KW-0472">Membrane</keyword>
<dbReference type="InterPro" id="IPR048994">
    <property type="entry name" value="PH-GRAM_MTMR6-9"/>
</dbReference>
<protein>
    <recommendedName>
        <fullName evidence="4">phosphatidylinositol-3,5-bisphosphate 3-phosphatase</fullName>
        <ecNumber evidence="4">3.1.3.95</ecNumber>
    </recommendedName>
    <alternativeName>
        <fullName evidence="12">Phosphatidylinositol-3,5-bisphosphate 3-phosphatase</fullName>
    </alternativeName>
</protein>
<dbReference type="OrthoDB" id="271628at2759"/>
<dbReference type="GO" id="GO:0012505">
    <property type="term" value="C:endomembrane system"/>
    <property type="evidence" value="ECO:0007669"/>
    <property type="project" value="UniProtKB-SubCell"/>
</dbReference>
<dbReference type="InterPro" id="IPR000387">
    <property type="entry name" value="Tyr_Pase_dom"/>
</dbReference>
<dbReference type="AlphaFoldDB" id="A0A7R8UD79"/>
<dbReference type="PANTHER" id="PTHR10807:SF8">
    <property type="entry name" value="PHOSPHATIDYLINOSITOL-3-PHOSPHATE PHOSPHATASE"/>
    <property type="match status" value="1"/>
</dbReference>
<keyword evidence="10" id="KW-0443">Lipid metabolism</keyword>
<dbReference type="GO" id="GO:0052629">
    <property type="term" value="F:phosphatidylinositol-3,5-bisphosphate 3-phosphatase activity"/>
    <property type="evidence" value="ECO:0007669"/>
    <property type="project" value="UniProtKB-EC"/>
</dbReference>
<keyword evidence="5" id="KW-0963">Cytoplasm</keyword>